<keyword evidence="2" id="KW-1185">Reference proteome</keyword>
<protein>
    <submittedName>
        <fullName evidence="1">Uncharacterized protein</fullName>
    </submittedName>
</protein>
<proteinExistence type="predicted"/>
<dbReference type="Proteomes" id="UP000824219">
    <property type="component" value="Linkage Group LG28"/>
</dbReference>
<dbReference type="EMBL" id="JAHKSW010000028">
    <property type="protein sequence ID" value="KAG7314300.1"/>
    <property type="molecule type" value="Genomic_DNA"/>
</dbReference>
<organism evidence="1 2">
    <name type="scientific">Hemibagrus wyckioides</name>
    <dbReference type="NCBI Taxonomy" id="337641"/>
    <lineage>
        <taxon>Eukaryota</taxon>
        <taxon>Metazoa</taxon>
        <taxon>Chordata</taxon>
        <taxon>Craniata</taxon>
        <taxon>Vertebrata</taxon>
        <taxon>Euteleostomi</taxon>
        <taxon>Actinopterygii</taxon>
        <taxon>Neopterygii</taxon>
        <taxon>Teleostei</taxon>
        <taxon>Ostariophysi</taxon>
        <taxon>Siluriformes</taxon>
        <taxon>Bagridae</taxon>
        <taxon>Hemibagrus</taxon>
    </lineage>
</organism>
<comment type="caution">
    <text evidence="1">The sequence shown here is derived from an EMBL/GenBank/DDBJ whole genome shotgun (WGS) entry which is preliminary data.</text>
</comment>
<sequence>MGLGIRNKRLMALAVAAAAGSNNVTRSAGHALGQQPYGLNNMSWWHRVSAYDSNSYGLGTWRLTANGAAAGTAAIEPAVCGICSRPTSHQAQLLCSCCCSDYALETLALRDYAVATLILPIWRESNPQTTWAQQQYVAARHMLGAFMRDLMALQLPWRSNSVERNIGLAAMWRKQGQQHVAATVCAHGSNSLALAGWQQCGRRCEAWLMGGAYQRNM</sequence>
<accession>A0A9D3S8J1</accession>
<reference evidence="1 2" key="1">
    <citation type="submission" date="2021-06" db="EMBL/GenBank/DDBJ databases">
        <title>Chromosome-level genome assembly of the red-tail catfish (Hemibagrus wyckioides).</title>
        <authorList>
            <person name="Shao F."/>
        </authorList>
    </citation>
    <scope>NUCLEOTIDE SEQUENCE [LARGE SCALE GENOMIC DNA]</scope>
    <source>
        <strain evidence="1">EC202008001</strain>
        <tissue evidence="1">Blood</tissue>
    </source>
</reference>
<evidence type="ECO:0000313" key="2">
    <source>
        <dbReference type="Proteomes" id="UP000824219"/>
    </source>
</evidence>
<dbReference type="AlphaFoldDB" id="A0A9D3S8J1"/>
<gene>
    <name evidence="1" type="ORF">KOW79_021603</name>
</gene>
<name>A0A9D3S8J1_9TELE</name>
<evidence type="ECO:0000313" key="1">
    <source>
        <dbReference type="EMBL" id="KAG7314300.1"/>
    </source>
</evidence>